<accession>A0AAD1U9L8</accession>
<feature type="region of interest" description="Disordered" evidence="1">
    <location>
        <begin position="1"/>
        <end position="26"/>
    </location>
</feature>
<feature type="region of interest" description="Disordered" evidence="1">
    <location>
        <begin position="63"/>
        <end position="91"/>
    </location>
</feature>
<feature type="compositionally biased region" description="Polar residues" evidence="1">
    <location>
        <begin position="63"/>
        <end position="84"/>
    </location>
</feature>
<evidence type="ECO:0000313" key="2">
    <source>
        <dbReference type="EMBL" id="CAI2362666.1"/>
    </source>
</evidence>
<dbReference type="EMBL" id="CAMPGE010003820">
    <property type="protein sequence ID" value="CAI2362666.1"/>
    <property type="molecule type" value="Genomic_DNA"/>
</dbReference>
<comment type="caution">
    <text evidence="2">The sequence shown here is derived from an EMBL/GenBank/DDBJ whole genome shotgun (WGS) entry which is preliminary data.</text>
</comment>
<proteinExistence type="predicted"/>
<organism evidence="2 3">
    <name type="scientific">Euplotes crassus</name>
    <dbReference type="NCBI Taxonomy" id="5936"/>
    <lineage>
        <taxon>Eukaryota</taxon>
        <taxon>Sar</taxon>
        <taxon>Alveolata</taxon>
        <taxon>Ciliophora</taxon>
        <taxon>Intramacronucleata</taxon>
        <taxon>Spirotrichea</taxon>
        <taxon>Hypotrichia</taxon>
        <taxon>Euplotida</taxon>
        <taxon>Euplotidae</taxon>
        <taxon>Moneuplotes</taxon>
    </lineage>
</organism>
<dbReference type="AlphaFoldDB" id="A0AAD1U9L8"/>
<feature type="compositionally biased region" description="Polar residues" evidence="1">
    <location>
        <begin position="17"/>
        <end position="26"/>
    </location>
</feature>
<gene>
    <name evidence="2" type="ORF">ECRASSUSDP1_LOCUS3992</name>
</gene>
<reference evidence="2" key="1">
    <citation type="submission" date="2023-07" db="EMBL/GenBank/DDBJ databases">
        <authorList>
            <consortium name="AG Swart"/>
            <person name="Singh M."/>
            <person name="Singh A."/>
            <person name="Seah K."/>
            <person name="Emmerich C."/>
        </authorList>
    </citation>
    <scope>NUCLEOTIDE SEQUENCE</scope>
    <source>
        <strain evidence="2">DP1</strain>
    </source>
</reference>
<protein>
    <submittedName>
        <fullName evidence="2">Uncharacterized protein</fullName>
    </submittedName>
</protein>
<dbReference type="Proteomes" id="UP001295684">
    <property type="component" value="Unassembled WGS sequence"/>
</dbReference>
<keyword evidence="3" id="KW-1185">Reference proteome</keyword>
<sequence>MHPNLSRASFNDPIANTKPNFPNTINQQNLNKVNYKDNNRLMKYHIVDPEMFIQKKEVISKIKSASTRSTKNPQSNSNEESNIETGRIAQKNVIPNSSQRSKKIKVTSSKVKLKTPKTARCKAYVQDLDIHRKPSKKAIVPPNKYSADLQPVFTSTLLKSHLNSQEMNNFQREHKTVEQKRIITYEIPLEVDTQRKNKRTVKTPLFKSTLSRPVSQSSNYSKKIKRQYSESMLNKYEKAKNPACSSHLMNFKKYLKDKHILNCKRMKITHPKTKANQEFSATRNKRLKDKKVGRDTKSITDNLIVEQPRRPMTQRSDTKLKTADLGVCIDQPFGTSSYQEDILLNEKYNQFTFYKSKAFAPENLSGIFRKIENMENYFQNKTCSYSKNDNFNVISTKNKESVSQNSGTTYAPIKTKNVVSLPGSPDDVKDAKYIKARTRYKVPKNSGLGMWIMKKESNSLISTMTDFIKRRTIKSQSKPKRKLNFDGFAPQGTEDPFNFLESLASDTQRISKVARDRTRTIYKKKARKRSPDSTSKISPELKKKEGLFCLKGNNCLNTGMKISNLEQ</sequence>
<evidence type="ECO:0000313" key="3">
    <source>
        <dbReference type="Proteomes" id="UP001295684"/>
    </source>
</evidence>
<name>A0AAD1U9L8_EUPCR</name>
<evidence type="ECO:0000256" key="1">
    <source>
        <dbReference type="SAM" id="MobiDB-lite"/>
    </source>
</evidence>